<gene>
    <name evidence="5" type="ORF">A8806_11912</name>
</gene>
<comment type="caution">
    <text evidence="5">The sequence shown here is derived from an EMBL/GenBank/DDBJ whole genome shotgun (WGS) entry which is preliminary data.</text>
</comment>
<dbReference type="AlphaFoldDB" id="A0A2Y9CAQ9"/>
<dbReference type="PROSITE" id="PS01124">
    <property type="entry name" value="HTH_ARAC_FAMILY_2"/>
    <property type="match status" value="1"/>
</dbReference>
<keyword evidence="2 5" id="KW-0238">DNA-binding</keyword>
<keyword evidence="3" id="KW-0804">Transcription</keyword>
<dbReference type="SMART" id="SM00342">
    <property type="entry name" value="HTH_ARAC"/>
    <property type="match status" value="1"/>
</dbReference>
<evidence type="ECO:0000256" key="3">
    <source>
        <dbReference type="ARBA" id="ARBA00023163"/>
    </source>
</evidence>
<dbReference type="RefSeq" id="WP_181368850.1">
    <property type="nucleotide sequence ID" value="NZ_BAAACK010000002.1"/>
</dbReference>
<dbReference type="Pfam" id="PF12833">
    <property type="entry name" value="HTH_18"/>
    <property type="match status" value="1"/>
</dbReference>
<dbReference type="InterPro" id="IPR018062">
    <property type="entry name" value="HTH_AraC-typ_CS"/>
</dbReference>
<feature type="domain" description="HTH araC/xylS-type" evidence="4">
    <location>
        <begin position="258"/>
        <end position="355"/>
    </location>
</feature>
<dbReference type="Proteomes" id="UP000245845">
    <property type="component" value="Unassembled WGS sequence"/>
</dbReference>
<protein>
    <submittedName>
        <fullName evidence="5">AraC-like DNA-binding protein</fullName>
    </submittedName>
</protein>
<sequence length="361" mass="42835">MKQILEYIESVFKNERIKNFNNYGTEYLSFTEKQNTWNPYTSKGYIDKILQIPYEYFMTVEYCTPAEGNDYRLSTYSPCPLPISQKTYLLENNYEDDNLHRHDFFEMIYVYKGMRTTQIENQIIHLYEHDICIFDTKCAHLDIRSQSNGIAFYCCITSKILDAYFLNNLTNKRIRNFFLLRDSIKNDVSYLQLHASSDAAEKIEKNLVPIFYEMESTEPGYDRISQIYTLRILNAIKQTDTANIHTFSKRLQGTKLFQAVSKYISSNITDISLEKLCNQFHYQADYYSRLIKKNTGLTYSQYVHALKMDKAKNLLINTEMTVNEILIYLGYQHHSYFYKAFQQEMGMTPSEYRKQTRKITI</sequence>
<evidence type="ECO:0000259" key="4">
    <source>
        <dbReference type="PROSITE" id="PS01124"/>
    </source>
</evidence>
<name>A0A2Y9CAQ9_9FIRM</name>
<accession>A0A2Y9CAQ9</accession>
<dbReference type="SUPFAM" id="SSF51182">
    <property type="entry name" value="RmlC-like cupins"/>
    <property type="match status" value="1"/>
</dbReference>
<proteinExistence type="predicted"/>
<dbReference type="InterPro" id="IPR009057">
    <property type="entry name" value="Homeodomain-like_sf"/>
</dbReference>
<reference evidence="5 6" key="1">
    <citation type="submission" date="2018-05" db="EMBL/GenBank/DDBJ databases">
        <title>The Hungate 1000. A catalogue of reference genomes from the rumen microbiome.</title>
        <authorList>
            <person name="Kelly W."/>
        </authorList>
    </citation>
    <scope>NUCLEOTIDE SEQUENCE [LARGE SCALE GENOMIC DNA]</scope>
    <source>
        <strain evidence="5 6">NLAE-zl-C242</strain>
    </source>
</reference>
<organism evidence="5 6">
    <name type="scientific">Faecalicatena orotica</name>
    <dbReference type="NCBI Taxonomy" id="1544"/>
    <lineage>
        <taxon>Bacteria</taxon>
        <taxon>Bacillati</taxon>
        <taxon>Bacillota</taxon>
        <taxon>Clostridia</taxon>
        <taxon>Lachnospirales</taxon>
        <taxon>Lachnospiraceae</taxon>
        <taxon>Faecalicatena</taxon>
    </lineage>
</organism>
<dbReference type="PANTHER" id="PTHR43280">
    <property type="entry name" value="ARAC-FAMILY TRANSCRIPTIONAL REGULATOR"/>
    <property type="match status" value="1"/>
</dbReference>
<dbReference type="InterPro" id="IPR018060">
    <property type="entry name" value="HTH_AraC"/>
</dbReference>
<dbReference type="SUPFAM" id="SSF46689">
    <property type="entry name" value="Homeodomain-like"/>
    <property type="match status" value="1"/>
</dbReference>
<dbReference type="InterPro" id="IPR011051">
    <property type="entry name" value="RmlC_Cupin_sf"/>
</dbReference>
<evidence type="ECO:0000313" key="6">
    <source>
        <dbReference type="Proteomes" id="UP000245845"/>
    </source>
</evidence>
<evidence type="ECO:0000313" key="5">
    <source>
        <dbReference type="EMBL" id="PWJ21522.1"/>
    </source>
</evidence>
<dbReference type="PROSITE" id="PS00041">
    <property type="entry name" value="HTH_ARAC_FAMILY_1"/>
    <property type="match status" value="1"/>
</dbReference>
<dbReference type="PANTHER" id="PTHR43280:SF28">
    <property type="entry name" value="HTH-TYPE TRANSCRIPTIONAL ACTIVATOR RHAS"/>
    <property type="match status" value="1"/>
</dbReference>
<dbReference type="GO" id="GO:0043565">
    <property type="term" value="F:sequence-specific DNA binding"/>
    <property type="evidence" value="ECO:0007669"/>
    <property type="project" value="InterPro"/>
</dbReference>
<keyword evidence="1" id="KW-0805">Transcription regulation</keyword>
<dbReference type="InterPro" id="IPR020449">
    <property type="entry name" value="Tscrpt_reg_AraC-type_HTH"/>
</dbReference>
<evidence type="ECO:0000256" key="2">
    <source>
        <dbReference type="ARBA" id="ARBA00023125"/>
    </source>
</evidence>
<dbReference type="EMBL" id="QGDL01000019">
    <property type="protein sequence ID" value="PWJ21522.1"/>
    <property type="molecule type" value="Genomic_DNA"/>
</dbReference>
<dbReference type="Gene3D" id="1.10.10.60">
    <property type="entry name" value="Homeodomain-like"/>
    <property type="match status" value="2"/>
</dbReference>
<dbReference type="GO" id="GO:0003700">
    <property type="term" value="F:DNA-binding transcription factor activity"/>
    <property type="evidence" value="ECO:0007669"/>
    <property type="project" value="InterPro"/>
</dbReference>
<keyword evidence="6" id="KW-1185">Reference proteome</keyword>
<dbReference type="PRINTS" id="PR00032">
    <property type="entry name" value="HTHARAC"/>
</dbReference>
<evidence type="ECO:0000256" key="1">
    <source>
        <dbReference type="ARBA" id="ARBA00023015"/>
    </source>
</evidence>